<dbReference type="InterPro" id="IPR046347">
    <property type="entry name" value="bZIP_sf"/>
</dbReference>
<dbReference type="Ensembl" id="ENSORLT00000042815.1">
    <property type="protein sequence ID" value="ENSORLP00000039949.1"/>
    <property type="gene ID" value="ENSORLG00000026179.1"/>
</dbReference>
<dbReference type="GO" id="GO:0006357">
    <property type="term" value="P:regulation of transcription by RNA polymerase II"/>
    <property type="evidence" value="ECO:0000318"/>
    <property type="project" value="GO_Central"/>
</dbReference>
<dbReference type="InterPro" id="IPR004826">
    <property type="entry name" value="bZIP_Maf"/>
</dbReference>
<dbReference type="Gene3D" id="1.20.5.170">
    <property type="match status" value="1"/>
</dbReference>
<dbReference type="PANTHER" id="PTHR23351">
    <property type="entry name" value="FOS TRANSCRIPTION FACTOR-RELATED"/>
    <property type="match status" value="1"/>
</dbReference>
<evidence type="ECO:0000313" key="5">
    <source>
        <dbReference type="Ensembl" id="ENSORLP00000039949.1"/>
    </source>
</evidence>
<reference evidence="5" key="3">
    <citation type="submission" date="2025-09" db="UniProtKB">
        <authorList>
            <consortium name="Ensembl"/>
        </authorList>
    </citation>
    <scope>IDENTIFICATION</scope>
    <source>
        <strain evidence="5">Hd-rR</strain>
    </source>
</reference>
<dbReference type="Bgee" id="ENSORLG00000026179">
    <property type="expression patterns" value="Expressed in brain and 8 other cell types or tissues"/>
</dbReference>
<dbReference type="Pfam" id="PF03131">
    <property type="entry name" value="bZIP_Maf"/>
    <property type="match status" value="1"/>
</dbReference>
<name>A0A3B3I7U5_ORYLA</name>
<evidence type="ECO:0000256" key="2">
    <source>
        <dbReference type="ARBA" id="ARBA00023125"/>
    </source>
</evidence>
<dbReference type="GeneTree" id="ENSGT00940000178942"/>
<evidence type="ECO:0000256" key="3">
    <source>
        <dbReference type="ARBA" id="ARBA00023163"/>
    </source>
</evidence>
<keyword evidence="3" id="KW-0804">Transcription</keyword>
<dbReference type="GO" id="GO:0005634">
    <property type="term" value="C:nucleus"/>
    <property type="evidence" value="ECO:0000318"/>
    <property type="project" value="GO_Central"/>
</dbReference>
<dbReference type="InParanoid" id="A0A3B3I7U5"/>
<evidence type="ECO:0000313" key="6">
    <source>
        <dbReference type="Proteomes" id="UP000001038"/>
    </source>
</evidence>
<evidence type="ECO:0000259" key="4">
    <source>
        <dbReference type="PROSITE" id="PS00036"/>
    </source>
</evidence>
<dbReference type="InterPro" id="IPR000837">
    <property type="entry name" value="AP-1"/>
</dbReference>
<evidence type="ECO:0000256" key="1">
    <source>
        <dbReference type="ARBA" id="ARBA00023015"/>
    </source>
</evidence>
<dbReference type="GO" id="GO:0000978">
    <property type="term" value="F:RNA polymerase II cis-regulatory region sequence-specific DNA binding"/>
    <property type="evidence" value="ECO:0000318"/>
    <property type="project" value="GO_Central"/>
</dbReference>
<proteinExistence type="predicted"/>
<dbReference type="SMART" id="SM00338">
    <property type="entry name" value="BRLZ"/>
    <property type="match status" value="1"/>
</dbReference>
<sequence>MYYYYYYYHNDVSVKKAVVHTMKGFMLQFTDQQTSCTLDEGRRLKRREKNRVAAQRSRKRQMQRADLLHEVCERRPNSDLLQVESLSEEQHFLTEALRAHEPFCPSILCSFNSASLQPDNMAARSL</sequence>
<dbReference type="PROSITE" id="PS00036">
    <property type="entry name" value="BZIP_BASIC"/>
    <property type="match status" value="1"/>
</dbReference>
<reference evidence="5" key="2">
    <citation type="submission" date="2025-08" db="UniProtKB">
        <authorList>
            <consortium name="Ensembl"/>
        </authorList>
    </citation>
    <scope>IDENTIFICATION</scope>
    <source>
        <strain evidence="5">Hd-rR</strain>
    </source>
</reference>
<accession>A0A3B3I7U5</accession>
<keyword evidence="1" id="KW-0805">Transcription regulation</keyword>
<dbReference type="Proteomes" id="UP000001038">
    <property type="component" value="Chromosome 24"/>
</dbReference>
<dbReference type="GO" id="GO:0000981">
    <property type="term" value="F:DNA-binding transcription factor activity, RNA polymerase II-specific"/>
    <property type="evidence" value="ECO:0000318"/>
    <property type="project" value="GO_Central"/>
</dbReference>
<protein>
    <recommendedName>
        <fullName evidence="4">BZIP domain-containing protein</fullName>
    </recommendedName>
</protein>
<dbReference type="AlphaFoldDB" id="A0A3B3I7U5"/>
<keyword evidence="6" id="KW-1185">Reference proteome</keyword>
<reference evidence="5 6" key="1">
    <citation type="journal article" date="2007" name="Nature">
        <title>The medaka draft genome and insights into vertebrate genome evolution.</title>
        <authorList>
            <person name="Kasahara M."/>
            <person name="Naruse K."/>
            <person name="Sasaki S."/>
            <person name="Nakatani Y."/>
            <person name="Qu W."/>
            <person name="Ahsan B."/>
            <person name="Yamada T."/>
            <person name="Nagayasu Y."/>
            <person name="Doi K."/>
            <person name="Kasai Y."/>
            <person name="Jindo T."/>
            <person name="Kobayashi D."/>
            <person name="Shimada A."/>
            <person name="Toyoda A."/>
            <person name="Kuroki Y."/>
            <person name="Fujiyama A."/>
            <person name="Sasaki T."/>
            <person name="Shimizu A."/>
            <person name="Asakawa S."/>
            <person name="Shimizu N."/>
            <person name="Hashimoto S."/>
            <person name="Yang J."/>
            <person name="Lee Y."/>
            <person name="Matsushima K."/>
            <person name="Sugano S."/>
            <person name="Sakaizumi M."/>
            <person name="Narita T."/>
            <person name="Ohishi K."/>
            <person name="Haga S."/>
            <person name="Ohta F."/>
            <person name="Nomoto H."/>
            <person name="Nogata K."/>
            <person name="Morishita T."/>
            <person name="Endo T."/>
            <person name="Shin-I T."/>
            <person name="Takeda H."/>
            <person name="Morishita S."/>
            <person name="Kohara Y."/>
        </authorList>
    </citation>
    <scope>NUCLEOTIDE SEQUENCE [LARGE SCALE GENOMIC DNA]</scope>
    <source>
        <strain evidence="5 6">Hd-rR</strain>
    </source>
</reference>
<dbReference type="PANTHER" id="PTHR23351:SF13">
    <property type="entry name" value="BASIC LEUCINE ZIPPER TRANSCRIPTIONAL FACTOR ATF-LIKE 3"/>
    <property type="match status" value="1"/>
</dbReference>
<feature type="domain" description="BZIP" evidence="4">
    <location>
        <begin position="45"/>
        <end position="60"/>
    </location>
</feature>
<dbReference type="SUPFAM" id="SSF57959">
    <property type="entry name" value="Leucine zipper domain"/>
    <property type="match status" value="1"/>
</dbReference>
<dbReference type="STRING" id="8090.ENSORLP00000039949"/>
<organism evidence="5 6">
    <name type="scientific">Oryzias latipes</name>
    <name type="common">Japanese rice fish</name>
    <name type="synonym">Japanese killifish</name>
    <dbReference type="NCBI Taxonomy" id="8090"/>
    <lineage>
        <taxon>Eukaryota</taxon>
        <taxon>Metazoa</taxon>
        <taxon>Chordata</taxon>
        <taxon>Craniata</taxon>
        <taxon>Vertebrata</taxon>
        <taxon>Euteleostomi</taxon>
        <taxon>Actinopterygii</taxon>
        <taxon>Neopterygii</taxon>
        <taxon>Teleostei</taxon>
        <taxon>Neoteleostei</taxon>
        <taxon>Acanthomorphata</taxon>
        <taxon>Ovalentaria</taxon>
        <taxon>Atherinomorphae</taxon>
        <taxon>Beloniformes</taxon>
        <taxon>Adrianichthyidae</taxon>
        <taxon>Oryziinae</taxon>
        <taxon>Oryzias</taxon>
    </lineage>
</organism>
<keyword evidence="2" id="KW-0238">DNA-binding</keyword>
<dbReference type="InterPro" id="IPR004827">
    <property type="entry name" value="bZIP"/>
</dbReference>